<gene>
    <name evidence="1" type="ORF">vir249_00065</name>
</gene>
<proteinExistence type="predicted"/>
<organism evidence="1 2">
    <name type="scientific">Caudoviricetes sp. vir249</name>
    <dbReference type="NCBI Taxonomy" id="3068355"/>
    <lineage>
        <taxon>Viruses</taxon>
        <taxon>Duplodnaviria</taxon>
        <taxon>Heunggongvirae</taxon>
        <taxon>Uroviricota</taxon>
        <taxon>Caudoviricetes</taxon>
    </lineage>
</organism>
<dbReference type="Proteomes" id="UP001303695">
    <property type="component" value="Segment"/>
</dbReference>
<dbReference type="RefSeq" id="YP_013605290.1">
    <property type="nucleotide sequence ID" value="NC_133254.1"/>
</dbReference>
<reference evidence="1 2" key="1">
    <citation type="journal article" date="2023" name="Nat. Microbiol.">
        <title>A compendium of viruses from methanogenic archaea reveals their diversity and adaptations to the gut environment.</title>
        <authorList>
            <person name="Medvedeva S."/>
            <person name="Borrel G."/>
            <person name="Krupovic M."/>
            <person name="Gribaldo S."/>
        </authorList>
    </citation>
    <scope>NUCLEOTIDE SEQUENCE [LARGE SCALE GENOMIC DNA]</scope>
</reference>
<protein>
    <submittedName>
        <fullName evidence="1">Uncharacterized protein</fullName>
    </submittedName>
</protein>
<evidence type="ECO:0000313" key="1">
    <source>
        <dbReference type="EMBL" id="DBA35510.1"/>
    </source>
</evidence>
<accession>A0AA86XKC2</accession>
<dbReference type="EMBL" id="BK063678">
    <property type="protein sequence ID" value="DBA35510.1"/>
    <property type="molecule type" value="Genomic_DNA"/>
</dbReference>
<dbReference type="GeneID" id="300198896"/>
<keyword evidence="2" id="KW-1185">Reference proteome</keyword>
<evidence type="ECO:0000313" key="2">
    <source>
        <dbReference type="Proteomes" id="UP001303695"/>
    </source>
</evidence>
<name>A0AA86XKC2_9CAUD</name>
<sequence>MTDIVFNKETVQIYRENCKELNKLYDENCEAMHGNVKWIGEKFYELFKGKFGVTPISVKVDKRGTQVLVKTGMKKITCFSSAIFEEYEIRFEILVNFNNELDFVFYI</sequence>